<name>A0A821PS39_9BILA</name>
<feature type="non-terminal residue" evidence="1">
    <location>
        <position position="79"/>
    </location>
</feature>
<gene>
    <name evidence="1" type="ORF">UJA718_LOCUS41578</name>
</gene>
<accession>A0A821PS39</accession>
<evidence type="ECO:0000313" key="1">
    <source>
        <dbReference type="EMBL" id="CAF4807653.1"/>
    </source>
</evidence>
<dbReference type="Proteomes" id="UP000663873">
    <property type="component" value="Unassembled WGS sequence"/>
</dbReference>
<comment type="caution">
    <text evidence="1">The sequence shown here is derived from an EMBL/GenBank/DDBJ whole genome shotgun (WGS) entry which is preliminary data.</text>
</comment>
<keyword evidence="2" id="KW-1185">Reference proteome</keyword>
<protein>
    <submittedName>
        <fullName evidence="1">Uncharacterized protein</fullName>
    </submittedName>
</protein>
<organism evidence="1 2">
    <name type="scientific">Rotaria socialis</name>
    <dbReference type="NCBI Taxonomy" id="392032"/>
    <lineage>
        <taxon>Eukaryota</taxon>
        <taxon>Metazoa</taxon>
        <taxon>Spiralia</taxon>
        <taxon>Gnathifera</taxon>
        <taxon>Rotifera</taxon>
        <taxon>Eurotatoria</taxon>
        <taxon>Bdelloidea</taxon>
        <taxon>Philodinida</taxon>
        <taxon>Philodinidae</taxon>
        <taxon>Rotaria</taxon>
    </lineage>
</organism>
<evidence type="ECO:0000313" key="2">
    <source>
        <dbReference type="Proteomes" id="UP000663873"/>
    </source>
</evidence>
<dbReference type="EMBL" id="CAJOBP010049791">
    <property type="protein sequence ID" value="CAF4807653.1"/>
    <property type="molecule type" value="Genomic_DNA"/>
</dbReference>
<proteinExistence type="predicted"/>
<dbReference type="AlphaFoldDB" id="A0A821PS39"/>
<reference evidence="1" key="1">
    <citation type="submission" date="2021-02" db="EMBL/GenBank/DDBJ databases">
        <authorList>
            <person name="Nowell W R."/>
        </authorList>
    </citation>
    <scope>NUCLEOTIDE SEQUENCE</scope>
</reference>
<sequence length="79" mass="9038">MNDHTVRIYDDNMTLLWDSADYSDVASNNTELVPVVVGLQNWQTWSESSAKSNLPIITSANPIGQLNITNDETIYMWYR</sequence>